<evidence type="ECO:0000313" key="1">
    <source>
        <dbReference type="EMBL" id="KAI3758489.1"/>
    </source>
</evidence>
<comment type="caution">
    <text evidence="1">The sequence shown here is derived from an EMBL/GenBank/DDBJ whole genome shotgun (WGS) entry which is preliminary data.</text>
</comment>
<gene>
    <name evidence="1" type="ORF">L6452_06053</name>
</gene>
<keyword evidence="2" id="KW-1185">Reference proteome</keyword>
<reference evidence="2" key="1">
    <citation type="journal article" date="2022" name="Mol. Ecol. Resour.">
        <title>The genomes of chicory, endive, great burdock and yacon provide insights into Asteraceae palaeo-polyploidization history and plant inulin production.</title>
        <authorList>
            <person name="Fan W."/>
            <person name="Wang S."/>
            <person name="Wang H."/>
            <person name="Wang A."/>
            <person name="Jiang F."/>
            <person name="Liu H."/>
            <person name="Zhao H."/>
            <person name="Xu D."/>
            <person name="Zhang Y."/>
        </authorList>
    </citation>
    <scope>NUCLEOTIDE SEQUENCE [LARGE SCALE GENOMIC DNA]</scope>
    <source>
        <strain evidence="2">cv. Niubang</strain>
    </source>
</reference>
<name>A0ACB9EHU4_ARCLA</name>
<evidence type="ECO:0000313" key="2">
    <source>
        <dbReference type="Proteomes" id="UP001055879"/>
    </source>
</evidence>
<proteinExistence type="predicted"/>
<dbReference type="EMBL" id="CM042048">
    <property type="protein sequence ID" value="KAI3758489.1"/>
    <property type="molecule type" value="Genomic_DNA"/>
</dbReference>
<sequence length="73" mass="8193">MVITDKLKSVEGCAKTIVNSTSRGDEHLMFIRRTYVSLIANIAIVNYWSAIIACKGQIPRIIYIYVQGSLFTP</sequence>
<organism evidence="1 2">
    <name type="scientific">Arctium lappa</name>
    <name type="common">Greater burdock</name>
    <name type="synonym">Lappa major</name>
    <dbReference type="NCBI Taxonomy" id="4217"/>
    <lineage>
        <taxon>Eukaryota</taxon>
        <taxon>Viridiplantae</taxon>
        <taxon>Streptophyta</taxon>
        <taxon>Embryophyta</taxon>
        <taxon>Tracheophyta</taxon>
        <taxon>Spermatophyta</taxon>
        <taxon>Magnoliopsida</taxon>
        <taxon>eudicotyledons</taxon>
        <taxon>Gunneridae</taxon>
        <taxon>Pentapetalae</taxon>
        <taxon>asterids</taxon>
        <taxon>campanulids</taxon>
        <taxon>Asterales</taxon>
        <taxon>Asteraceae</taxon>
        <taxon>Carduoideae</taxon>
        <taxon>Cardueae</taxon>
        <taxon>Arctiinae</taxon>
        <taxon>Arctium</taxon>
    </lineage>
</organism>
<protein>
    <submittedName>
        <fullName evidence="1">Uncharacterized protein</fullName>
    </submittedName>
</protein>
<reference evidence="1 2" key="2">
    <citation type="journal article" date="2022" name="Mol. Ecol. Resour.">
        <title>The genomes of chicory, endive, great burdock and yacon provide insights into Asteraceae paleo-polyploidization history and plant inulin production.</title>
        <authorList>
            <person name="Fan W."/>
            <person name="Wang S."/>
            <person name="Wang H."/>
            <person name="Wang A."/>
            <person name="Jiang F."/>
            <person name="Liu H."/>
            <person name="Zhao H."/>
            <person name="Xu D."/>
            <person name="Zhang Y."/>
        </authorList>
    </citation>
    <scope>NUCLEOTIDE SEQUENCE [LARGE SCALE GENOMIC DNA]</scope>
    <source>
        <strain evidence="2">cv. Niubang</strain>
    </source>
</reference>
<accession>A0ACB9EHU4</accession>
<dbReference type="Proteomes" id="UP001055879">
    <property type="component" value="Linkage Group LG02"/>
</dbReference>